<comment type="cofactor">
    <cofactor evidence="1">
        <name>FAD</name>
        <dbReference type="ChEBI" id="CHEBI:57692"/>
    </cofactor>
</comment>
<dbReference type="PRINTS" id="PR00368">
    <property type="entry name" value="FADPNR"/>
</dbReference>
<keyword evidence="5" id="KW-0521">NADP</keyword>
<dbReference type="EC" id="1.6.5.12" evidence="8"/>
<evidence type="ECO:0000313" key="10">
    <source>
        <dbReference type="EMBL" id="RXI01141.1"/>
    </source>
</evidence>
<dbReference type="Pfam" id="PF07992">
    <property type="entry name" value="Pyr_redox_2"/>
    <property type="match status" value="1"/>
</dbReference>
<proteinExistence type="inferred from homology"/>
<organism evidence="10 11">
    <name type="scientific">Malus domestica</name>
    <name type="common">Apple</name>
    <name type="synonym">Pyrus malus</name>
    <dbReference type="NCBI Taxonomy" id="3750"/>
    <lineage>
        <taxon>Eukaryota</taxon>
        <taxon>Viridiplantae</taxon>
        <taxon>Streptophyta</taxon>
        <taxon>Embryophyta</taxon>
        <taxon>Tracheophyta</taxon>
        <taxon>Spermatophyta</taxon>
        <taxon>Magnoliopsida</taxon>
        <taxon>eudicotyledons</taxon>
        <taxon>Gunneridae</taxon>
        <taxon>Pentapetalae</taxon>
        <taxon>rosids</taxon>
        <taxon>fabids</taxon>
        <taxon>Rosales</taxon>
        <taxon>Rosaceae</taxon>
        <taxon>Amygdaloideae</taxon>
        <taxon>Maleae</taxon>
        <taxon>Malus</taxon>
    </lineage>
</organism>
<dbReference type="GO" id="GO:0019646">
    <property type="term" value="P:aerobic electron transport chain"/>
    <property type="evidence" value="ECO:0007669"/>
    <property type="project" value="TreeGrafter"/>
</dbReference>
<gene>
    <name evidence="10" type="ORF">DVH24_001375</name>
</gene>
<evidence type="ECO:0000256" key="7">
    <source>
        <dbReference type="ARBA" id="ARBA00052971"/>
    </source>
</evidence>
<protein>
    <recommendedName>
        <fullName evidence="8">demethylphylloquinone reductase</fullName>
        <ecNumber evidence="8">1.6.5.12</ecNumber>
    </recommendedName>
</protein>
<dbReference type="PANTHER" id="PTHR42913:SF4">
    <property type="entry name" value="ALTERNATIVE NAD(P)H-UBIQUINONE OXIDOREDUCTASE C1, CHLOROPLASTIC_MITOCHONDRIAL"/>
    <property type="match status" value="1"/>
</dbReference>
<dbReference type="Proteomes" id="UP000290289">
    <property type="component" value="Chromosome 4"/>
</dbReference>
<dbReference type="GO" id="GO:0009507">
    <property type="term" value="C:chloroplast"/>
    <property type="evidence" value="ECO:0007669"/>
    <property type="project" value="TreeGrafter"/>
</dbReference>
<dbReference type="PRINTS" id="PR00411">
    <property type="entry name" value="PNDRDTASEI"/>
</dbReference>
<dbReference type="AlphaFoldDB" id="A0A498K0K6"/>
<keyword evidence="4" id="KW-0274">FAD</keyword>
<dbReference type="InterPro" id="IPR023753">
    <property type="entry name" value="FAD/NAD-binding_dom"/>
</dbReference>
<dbReference type="SUPFAM" id="SSF51905">
    <property type="entry name" value="FAD/NAD(P)-binding domain"/>
    <property type="match status" value="1"/>
</dbReference>
<keyword evidence="11" id="KW-1185">Reference proteome</keyword>
<evidence type="ECO:0000256" key="6">
    <source>
        <dbReference type="ARBA" id="ARBA00023002"/>
    </source>
</evidence>
<evidence type="ECO:0000313" key="11">
    <source>
        <dbReference type="Proteomes" id="UP000290289"/>
    </source>
</evidence>
<evidence type="ECO:0000256" key="8">
    <source>
        <dbReference type="ARBA" id="ARBA00066844"/>
    </source>
</evidence>
<evidence type="ECO:0000259" key="9">
    <source>
        <dbReference type="Pfam" id="PF07992"/>
    </source>
</evidence>
<dbReference type="InterPro" id="IPR036188">
    <property type="entry name" value="FAD/NAD-bd_sf"/>
</dbReference>
<dbReference type="STRING" id="3750.A0A498K0K6"/>
<accession>A0A498K0K6</accession>
<evidence type="ECO:0000256" key="5">
    <source>
        <dbReference type="ARBA" id="ARBA00022857"/>
    </source>
</evidence>
<dbReference type="EMBL" id="RDQH01000330">
    <property type="protein sequence ID" value="RXI01141.1"/>
    <property type="molecule type" value="Genomic_DNA"/>
</dbReference>
<name>A0A498K0K6_MALDO</name>
<dbReference type="PANTHER" id="PTHR42913">
    <property type="entry name" value="APOPTOSIS-INDUCING FACTOR 1"/>
    <property type="match status" value="1"/>
</dbReference>
<comment type="caution">
    <text evidence="10">The sequence shown here is derived from an EMBL/GenBank/DDBJ whole genome shotgun (WGS) entry which is preliminary data.</text>
</comment>
<evidence type="ECO:0000256" key="3">
    <source>
        <dbReference type="ARBA" id="ARBA00022630"/>
    </source>
</evidence>
<dbReference type="FunFam" id="3.50.50.100:FF:000010">
    <property type="entry name" value="Alternative NAD(P)H-ubiquinone oxidoreductase C1, chloroplastic/mitochondrial"/>
    <property type="match status" value="1"/>
</dbReference>
<comment type="similarity">
    <text evidence="2">Belongs to the NADH dehydrogenase family.</text>
</comment>
<sequence>MMSSPALAASSSLLPFNCRAKHCAGLFPSFLRKCGTKITLSASSQQIGFRFAIASSAPGSNGSVKDLSEAETAPQLYSWPDKKKPRICILGGGFGGLYTALRLESLEWPDDKKPQVLLVDQSERFVFKPMLYELLTGEVDAWEIAPRFLDLLANTSVLFYQDKAKLLYPSDHYGPTQSSLGGTVLLESGLLVEYDWLVLALGAESKLDVVPGAVEFALPFSTLEDAHKVDRKLRTLERKNFRKESLIRVVVVGCGYSGVELAATVSERLQDRGIVQAINVETTICPNAPPGNREAAIKVLTSRKVELLLGYVVRCIRKAVDAEHDSEKYILELQPAQRGSQSQTVEADLVLWTVGNKSLLPKLEPEDRPHELPLNARGQAETDENLRVKGHPRIFAVGDSCALRESNGRLLPATAQVAFQQADFAGWNLWAAINDRPLLPFKFQNLGEMITLGRNDAAISPSFIEGLTLEGPIGHTARKLAYLIRLPTDEHRLKVGISWLTKSAIDSVASLQSTLTKVLSNS</sequence>
<keyword evidence="6" id="KW-0560">Oxidoreductase</keyword>
<reference evidence="10 11" key="1">
    <citation type="submission" date="2018-10" db="EMBL/GenBank/DDBJ databases">
        <title>A high-quality apple genome assembly.</title>
        <authorList>
            <person name="Hu J."/>
        </authorList>
    </citation>
    <scope>NUCLEOTIDE SEQUENCE [LARGE SCALE GENOMIC DNA]</scope>
    <source>
        <strain evidence="11">cv. HFTH1</strain>
        <tissue evidence="10">Young leaf</tissue>
    </source>
</reference>
<evidence type="ECO:0000256" key="2">
    <source>
        <dbReference type="ARBA" id="ARBA00005272"/>
    </source>
</evidence>
<dbReference type="GO" id="GO:0042372">
    <property type="term" value="P:phylloquinone biosynthetic process"/>
    <property type="evidence" value="ECO:0007669"/>
    <property type="project" value="TreeGrafter"/>
</dbReference>
<comment type="catalytic activity">
    <reaction evidence="7">
        <text>demethylphylloquinone + NADPH + H(+) = demethylphylloquinol + NADP(+)</text>
        <dbReference type="Rhea" id="RHEA:47744"/>
        <dbReference type="ChEBI" id="CHEBI:15378"/>
        <dbReference type="ChEBI" id="CHEBI:31087"/>
        <dbReference type="ChEBI" id="CHEBI:57783"/>
        <dbReference type="ChEBI" id="CHEBI:58349"/>
        <dbReference type="ChEBI" id="CHEBI:87844"/>
        <dbReference type="EC" id="1.6.5.12"/>
    </reaction>
</comment>
<evidence type="ECO:0000256" key="4">
    <source>
        <dbReference type="ARBA" id="ARBA00022827"/>
    </source>
</evidence>
<dbReference type="GO" id="GO:0003955">
    <property type="term" value="F:NAD(P)H dehydrogenase (quinone) activity"/>
    <property type="evidence" value="ECO:0007669"/>
    <property type="project" value="TreeGrafter"/>
</dbReference>
<feature type="domain" description="FAD/NAD(P)-binding" evidence="9">
    <location>
        <begin position="86"/>
        <end position="422"/>
    </location>
</feature>
<keyword evidence="3" id="KW-0285">Flavoprotein</keyword>
<dbReference type="Gene3D" id="3.50.50.100">
    <property type="match status" value="1"/>
</dbReference>
<dbReference type="InterPro" id="IPR051169">
    <property type="entry name" value="NADH-Q_oxidoreductase"/>
</dbReference>
<evidence type="ECO:0000256" key="1">
    <source>
        <dbReference type="ARBA" id="ARBA00001974"/>
    </source>
</evidence>